<dbReference type="PROSITE" id="PS50181">
    <property type="entry name" value="FBOX"/>
    <property type="match status" value="1"/>
</dbReference>
<name>A0AAV5WBR4_9BILA</name>
<dbReference type="EMBL" id="BTSY01000005">
    <property type="protein sequence ID" value="GMT29351.1"/>
    <property type="molecule type" value="Genomic_DNA"/>
</dbReference>
<accession>A0AAV5WBR4</accession>
<feature type="domain" description="F-box" evidence="1">
    <location>
        <begin position="1"/>
        <end position="28"/>
    </location>
</feature>
<sequence>QFPLLDLPIELIVKIFRLIPSKELSALRVDKRIDYLDSRKDHISDLAITTTSEWSEINCNTGRRYSPSARSSMEGIMERFEHLRPRFGFGNMTLTFDRPNPFHVKLVEEVGLMQPSELKITCSYANSQTHSGISNLITDDFLRSMMAGKSYVMLHAVCRLITAEFLHYAFMSGFRRFGPVLLRVFVPNGTVANLLKCFGIVVSNEMLVATTILADYSDGVLTVYNGDYCMEISLDSGREGATLTGEDNIVVIRYQVENDYHFY</sequence>
<keyword evidence="3" id="KW-1185">Reference proteome</keyword>
<reference evidence="2" key="1">
    <citation type="submission" date="2023-10" db="EMBL/GenBank/DDBJ databases">
        <title>Genome assembly of Pristionchus species.</title>
        <authorList>
            <person name="Yoshida K."/>
            <person name="Sommer R.J."/>
        </authorList>
    </citation>
    <scope>NUCLEOTIDE SEQUENCE</scope>
    <source>
        <strain evidence="2">RS5133</strain>
    </source>
</reference>
<evidence type="ECO:0000313" key="2">
    <source>
        <dbReference type="EMBL" id="GMT29351.1"/>
    </source>
</evidence>
<feature type="non-terminal residue" evidence="2">
    <location>
        <position position="1"/>
    </location>
</feature>
<gene>
    <name evidence="2" type="ORF">PFISCL1PPCAC_20648</name>
</gene>
<dbReference type="InterPro" id="IPR001810">
    <property type="entry name" value="F-box_dom"/>
</dbReference>
<dbReference type="Proteomes" id="UP001432322">
    <property type="component" value="Unassembled WGS sequence"/>
</dbReference>
<evidence type="ECO:0000313" key="3">
    <source>
        <dbReference type="Proteomes" id="UP001432322"/>
    </source>
</evidence>
<proteinExistence type="predicted"/>
<evidence type="ECO:0000259" key="1">
    <source>
        <dbReference type="PROSITE" id="PS50181"/>
    </source>
</evidence>
<organism evidence="2 3">
    <name type="scientific">Pristionchus fissidentatus</name>
    <dbReference type="NCBI Taxonomy" id="1538716"/>
    <lineage>
        <taxon>Eukaryota</taxon>
        <taxon>Metazoa</taxon>
        <taxon>Ecdysozoa</taxon>
        <taxon>Nematoda</taxon>
        <taxon>Chromadorea</taxon>
        <taxon>Rhabditida</taxon>
        <taxon>Rhabditina</taxon>
        <taxon>Diplogasteromorpha</taxon>
        <taxon>Diplogasteroidea</taxon>
        <taxon>Neodiplogasteridae</taxon>
        <taxon>Pristionchus</taxon>
    </lineage>
</organism>
<protein>
    <recommendedName>
        <fullName evidence="1">F-box domain-containing protein</fullName>
    </recommendedName>
</protein>
<dbReference type="AlphaFoldDB" id="A0AAV5WBR4"/>
<comment type="caution">
    <text evidence="2">The sequence shown here is derived from an EMBL/GenBank/DDBJ whole genome shotgun (WGS) entry which is preliminary data.</text>
</comment>